<dbReference type="Pfam" id="PF13921">
    <property type="entry name" value="Myb_DNA-bind_6"/>
    <property type="match status" value="1"/>
</dbReference>
<dbReference type="InterPro" id="IPR050560">
    <property type="entry name" value="MYB_TF"/>
</dbReference>
<keyword evidence="4" id="KW-0238">DNA-binding</keyword>
<reference evidence="9 10" key="1">
    <citation type="submission" date="2018-09" db="EMBL/GenBank/DDBJ databases">
        <title>A high-quality reference genome of wild soybean provides a powerful tool to mine soybean genomes.</title>
        <authorList>
            <person name="Xie M."/>
            <person name="Chung C.Y.L."/>
            <person name="Li M.-W."/>
            <person name="Wong F.-L."/>
            <person name="Chan T.-F."/>
            <person name="Lam H.-M."/>
        </authorList>
    </citation>
    <scope>NUCLEOTIDE SEQUENCE [LARGE SCALE GENOMIC DNA]</scope>
    <source>
        <strain evidence="10">cv. W05</strain>
        <tissue evidence="9">Hypocotyl of etiolated seedlings</tissue>
    </source>
</reference>
<evidence type="ECO:0000313" key="9">
    <source>
        <dbReference type="EMBL" id="RZB69167.1"/>
    </source>
</evidence>
<dbReference type="AlphaFoldDB" id="A0A445H6G8"/>
<feature type="domain" description="Myb-like" evidence="7">
    <location>
        <begin position="64"/>
        <end position="114"/>
    </location>
</feature>
<dbReference type="SUPFAM" id="SSF46689">
    <property type="entry name" value="Homeodomain-like"/>
    <property type="match status" value="1"/>
</dbReference>
<dbReference type="Proteomes" id="UP000289340">
    <property type="component" value="Chromosome 14"/>
</dbReference>
<dbReference type="SMART" id="SM00717">
    <property type="entry name" value="SANT"/>
    <property type="match status" value="2"/>
</dbReference>
<protein>
    <submittedName>
        <fullName evidence="9">Transcription factor MYB105</fullName>
    </submittedName>
</protein>
<evidence type="ECO:0000259" key="8">
    <source>
        <dbReference type="PROSITE" id="PS51294"/>
    </source>
</evidence>
<feature type="domain" description="HTH myb-type" evidence="8">
    <location>
        <begin position="20"/>
        <end position="67"/>
    </location>
</feature>
<dbReference type="GO" id="GO:0005634">
    <property type="term" value="C:nucleus"/>
    <property type="evidence" value="ECO:0007669"/>
    <property type="project" value="UniProtKB-SubCell"/>
</dbReference>
<evidence type="ECO:0000259" key="7">
    <source>
        <dbReference type="PROSITE" id="PS50090"/>
    </source>
</evidence>
<dbReference type="InterPro" id="IPR009057">
    <property type="entry name" value="Homeodomain-like_sf"/>
</dbReference>
<sequence>MANSSAAAEDITNRLRVNYWKKDEDVKLLQQVREHGPQNWRSIASHLEGRTAKSCRLRWRNHLDPRVNRNPFTGEEEERLLAAHEVYGARWALISKLFNGRTDNAVKNHWHVMRARKRRESKQKNWPGVFQDSYASSSSNTVLHPNGPNPHDMVCPSNGSSSSAKFGTIPSFADSTPVNGSDHFGLFNGADDAMLQRSLFDNSFAEFGSSSSSVQVQADEESNGSGQKEVPFFDFLGVGDDQ</sequence>
<organism evidence="9 10">
    <name type="scientific">Glycine soja</name>
    <name type="common">Wild soybean</name>
    <dbReference type="NCBI Taxonomy" id="3848"/>
    <lineage>
        <taxon>Eukaryota</taxon>
        <taxon>Viridiplantae</taxon>
        <taxon>Streptophyta</taxon>
        <taxon>Embryophyta</taxon>
        <taxon>Tracheophyta</taxon>
        <taxon>Spermatophyta</taxon>
        <taxon>Magnoliopsida</taxon>
        <taxon>eudicotyledons</taxon>
        <taxon>Gunneridae</taxon>
        <taxon>Pentapetalae</taxon>
        <taxon>rosids</taxon>
        <taxon>fabids</taxon>
        <taxon>Fabales</taxon>
        <taxon>Fabaceae</taxon>
        <taxon>Papilionoideae</taxon>
        <taxon>50 kb inversion clade</taxon>
        <taxon>NPAAA clade</taxon>
        <taxon>indigoferoid/millettioid clade</taxon>
        <taxon>Phaseoleae</taxon>
        <taxon>Glycine</taxon>
        <taxon>Glycine subgen. Soja</taxon>
    </lineage>
</organism>
<evidence type="ECO:0000256" key="5">
    <source>
        <dbReference type="ARBA" id="ARBA00023242"/>
    </source>
</evidence>
<dbReference type="EMBL" id="QZWG01000014">
    <property type="protein sequence ID" value="RZB69167.1"/>
    <property type="molecule type" value="Genomic_DNA"/>
</dbReference>
<keyword evidence="3" id="KW-0805">Transcription regulation</keyword>
<dbReference type="CDD" id="cd00167">
    <property type="entry name" value="SANT"/>
    <property type="match status" value="2"/>
</dbReference>
<comment type="caution">
    <text evidence="9">The sequence shown here is derived from an EMBL/GenBank/DDBJ whole genome shotgun (WGS) entry which is preliminary data.</text>
</comment>
<dbReference type="PANTHER" id="PTHR45614">
    <property type="entry name" value="MYB PROTEIN-RELATED"/>
    <property type="match status" value="1"/>
</dbReference>
<dbReference type="PROSITE" id="PS50090">
    <property type="entry name" value="MYB_LIKE"/>
    <property type="match status" value="2"/>
</dbReference>
<evidence type="ECO:0000256" key="4">
    <source>
        <dbReference type="ARBA" id="ARBA00023125"/>
    </source>
</evidence>
<dbReference type="Gene3D" id="1.10.10.60">
    <property type="entry name" value="Homeodomain-like"/>
    <property type="match status" value="2"/>
</dbReference>
<dbReference type="InterPro" id="IPR017930">
    <property type="entry name" value="Myb_dom"/>
</dbReference>
<dbReference type="Gramene" id="XM_028342914.1">
    <property type="protein sequence ID" value="XP_028198715.1"/>
    <property type="gene ID" value="LOC114383283"/>
</dbReference>
<dbReference type="InterPro" id="IPR001005">
    <property type="entry name" value="SANT/Myb"/>
</dbReference>
<evidence type="ECO:0000313" key="10">
    <source>
        <dbReference type="Proteomes" id="UP000289340"/>
    </source>
</evidence>
<keyword evidence="3" id="KW-0804">Transcription</keyword>
<keyword evidence="10" id="KW-1185">Reference proteome</keyword>
<dbReference type="PROSITE" id="PS51294">
    <property type="entry name" value="HTH_MYB"/>
    <property type="match status" value="2"/>
</dbReference>
<evidence type="ECO:0000256" key="1">
    <source>
        <dbReference type="ARBA" id="ARBA00004123"/>
    </source>
</evidence>
<feature type="region of interest" description="Disordered" evidence="6">
    <location>
        <begin position="211"/>
        <end position="233"/>
    </location>
</feature>
<evidence type="ECO:0000256" key="2">
    <source>
        <dbReference type="ARBA" id="ARBA00022737"/>
    </source>
</evidence>
<gene>
    <name evidence="9" type="ORF">D0Y65_038793</name>
</gene>
<dbReference type="FunFam" id="1.10.10.60:FF:000010">
    <property type="entry name" value="Transcriptional activator Myb isoform A"/>
    <property type="match status" value="1"/>
</dbReference>
<keyword evidence="2" id="KW-0677">Repeat</keyword>
<keyword evidence="5" id="KW-0539">Nucleus</keyword>
<proteinExistence type="predicted"/>
<dbReference type="PANTHER" id="PTHR45614:SF221">
    <property type="entry name" value="MYB DOMAIN PROTEIN 110"/>
    <property type="match status" value="1"/>
</dbReference>
<comment type="subcellular location">
    <subcellularLocation>
        <location evidence="1">Nucleus</location>
    </subcellularLocation>
</comment>
<dbReference type="SMR" id="A0A445H6G8"/>
<accession>A0A445H6G8</accession>
<evidence type="ECO:0000256" key="3">
    <source>
        <dbReference type="ARBA" id="ARBA00023015"/>
    </source>
</evidence>
<feature type="domain" description="Myb-like" evidence="7">
    <location>
        <begin position="12"/>
        <end position="63"/>
    </location>
</feature>
<dbReference type="GO" id="GO:0000978">
    <property type="term" value="F:RNA polymerase II cis-regulatory region sequence-specific DNA binding"/>
    <property type="evidence" value="ECO:0007669"/>
    <property type="project" value="TreeGrafter"/>
</dbReference>
<feature type="domain" description="HTH myb-type" evidence="8">
    <location>
        <begin position="68"/>
        <end position="118"/>
    </location>
</feature>
<dbReference type="GO" id="GO:0000981">
    <property type="term" value="F:DNA-binding transcription factor activity, RNA polymerase II-specific"/>
    <property type="evidence" value="ECO:0007669"/>
    <property type="project" value="TreeGrafter"/>
</dbReference>
<evidence type="ECO:0000256" key="6">
    <source>
        <dbReference type="SAM" id="MobiDB-lite"/>
    </source>
</evidence>
<name>A0A445H6G8_GLYSO</name>